<keyword evidence="1" id="KW-0812">Transmembrane</keyword>
<organism evidence="2 3">
    <name type="scientific">Nocardioides perillae</name>
    <dbReference type="NCBI Taxonomy" id="1119534"/>
    <lineage>
        <taxon>Bacteria</taxon>
        <taxon>Bacillati</taxon>
        <taxon>Actinomycetota</taxon>
        <taxon>Actinomycetes</taxon>
        <taxon>Propionibacteriales</taxon>
        <taxon>Nocardioidaceae</taxon>
        <taxon>Nocardioides</taxon>
    </lineage>
</organism>
<feature type="transmembrane region" description="Helical" evidence="1">
    <location>
        <begin position="107"/>
        <end position="126"/>
    </location>
</feature>
<accession>A0A7Y9UV48</accession>
<gene>
    <name evidence="2" type="ORF">BJ989_001624</name>
</gene>
<sequence>MLETWLILAGALAVALVFVDALATTLAVSGGAGPLTTRILGGAWRVALRLHRRDQTFSLLRFAGPMMLILTVLPWVTALWAGWTLLFLGSDSVVTAQQGRPAGIADVVYFTGFTIFTLGTGGFVASSAGWRIAMALAAFSGLFLITLAITYLLSIPSAVVARRVLAQEIHGLGDSPSQILRKGWTGDGFDAMFQQQLISLSSSVATSAEQHLAYPVLHYFHYGSRDLAASVAIGHLARR</sequence>
<comment type="caution">
    <text evidence="2">The sequence shown here is derived from an EMBL/GenBank/DDBJ whole genome shotgun (WGS) entry which is preliminary data.</text>
</comment>
<keyword evidence="3" id="KW-1185">Reference proteome</keyword>
<feature type="transmembrane region" description="Helical" evidence="1">
    <location>
        <begin position="132"/>
        <end position="153"/>
    </location>
</feature>
<evidence type="ECO:0000256" key="1">
    <source>
        <dbReference type="SAM" id="Phobius"/>
    </source>
</evidence>
<protein>
    <recommendedName>
        <fullName evidence="4">Ion channel</fullName>
    </recommendedName>
</protein>
<dbReference type="RefSeq" id="WP_179517786.1">
    <property type="nucleotide sequence ID" value="NZ_JACCAC010000001.1"/>
</dbReference>
<evidence type="ECO:0008006" key="4">
    <source>
        <dbReference type="Google" id="ProtNLM"/>
    </source>
</evidence>
<dbReference type="Proteomes" id="UP000544110">
    <property type="component" value="Unassembled WGS sequence"/>
</dbReference>
<dbReference type="Gene3D" id="1.10.287.70">
    <property type="match status" value="1"/>
</dbReference>
<dbReference type="EMBL" id="JACCAC010000001">
    <property type="protein sequence ID" value="NYG55320.1"/>
    <property type="molecule type" value="Genomic_DNA"/>
</dbReference>
<feature type="transmembrane region" description="Helical" evidence="1">
    <location>
        <begin position="62"/>
        <end position="86"/>
    </location>
</feature>
<reference evidence="2 3" key="1">
    <citation type="submission" date="2020-07" db="EMBL/GenBank/DDBJ databases">
        <title>Sequencing the genomes of 1000 actinobacteria strains.</title>
        <authorList>
            <person name="Klenk H.-P."/>
        </authorList>
    </citation>
    <scope>NUCLEOTIDE SEQUENCE [LARGE SCALE GENOMIC DNA]</scope>
    <source>
        <strain evidence="2 3">DSM 24552</strain>
    </source>
</reference>
<dbReference type="AlphaFoldDB" id="A0A7Y9UV48"/>
<dbReference type="SUPFAM" id="SSF81324">
    <property type="entry name" value="Voltage-gated potassium channels"/>
    <property type="match status" value="1"/>
</dbReference>
<keyword evidence="1" id="KW-1133">Transmembrane helix</keyword>
<evidence type="ECO:0000313" key="3">
    <source>
        <dbReference type="Proteomes" id="UP000544110"/>
    </source>
</evidence>
<name>A0A7Y9UV48_9ACTN</name>
<proteinExistence type="predicted"/>
<evidence type="ECO:0000313" key="2">
    <source>
        <dbReference type="EMBL" id="NYG55320.1"/>
    </source>
</evidence>
<keyword evidence="1" id="KW-0472">Membrane</keyword>